<dbReference type="FunFam" id="1.10.1040.50:FF:000007">
    <property type="entry name" value="3-hydroxyacyl-CoA dehydrogenase"/>
    <property type="match status" value="1"/>
</dbReference>
<comment type="similarity">
    <text evidence="4">Belongs to the 3-hydroxyacyl-CoA dehydrogenase family.</text>
</comment>
<dbReference type="SUPFAM" id="SSF52096">
    <property type="entry name" value="ClpP/crotonase"/>
    <property type="match status" value="1"/>
</dbReference>
<dbReference type="FunFam" id="3.40.50.720:FF:000009">
    <property type="entry name" value="Fatty oxidation complex, alpha subunit"/>
    <property type="match status" value="1"/>
</dbReference>
<dbReference type="Pfam" id="PF00378">
    <property type="entry name" value="ECH_1"/>
    <property type="match status" value="1"/>
</dbReference>
<feature type="domain" description="3-hydroxyacyl-CoA dehydrogenase C-terminal" evidence="13">
    <location>
        <begin position="534"/>
        <end position="616"/>
    </location>
</feature>
<sequence length="719" mass="76137">MGEPALRGGQVSTTAELLKGAAELFPGEVVTSAHVRHFDLPLGAGRFALITLDNGHDHTKPTTLGPQSLANIDAAIDQVEKEAADGGIVGVGVTGKPFIFAVGADLKGVELLKRHEDALAIGKGGHDVFKRLSKLAVPTFAYYNGAAMGGGVEIGLHCAYRTVSAAVPAFSLPEVFLGLVPGWGGCTLLPNLIGAEKAVSVIIENSLNQNKQLKGAQVFELGIADAIFEGADFLEQSLIWTAAVLKGEIVVERPVIDRGEAWDQAVAKGRFVADGKVHGAAPAAYRALDIIAAAKNGDLQQGYDAEDQALADLIMGGELRSGIYAFNLVQKRGKRPAGAPDKSLARPVTKVGVVGAGLMASQLALLFLRRLEVPVVLTDIDQERVDKGVGYVHAEIEKLLGKGRINQDKANRLKALVSGVLDKAEGFADADFVIEAVFEEMGVKQKVFAEVEAVAPAHAILATNTSSLSVTEMASKLKHPERVVGFHFFNPVAILPLLEIVRGERTDDAALATAFGVAKKLKKTAVLVKDAPAFVVNRILTRFMGEIQNVIDEGTPVEVAEKAVEPLGLPMSPLVLLELVGPAIGLHVSETLNRAFPERFTVSPNLAAVVKAGKRGFYVYDSGKPELDPEVAALLQQGDTVLTEEQVRDRVLDAVAQEIGLMLDEGVVAEAQDIDLCLITGAGWPFHLGGVTPYLDREGVSERVNGKRFLEAGVASVPA</sequence>
<evidence type="ECO:0000256" key="3">
    <source>
        <dbReference type="ARBA" id="ARBA00007005"/>
    </source>
</evidence>
<dbReference type="CDD" id="cd06558">
    <property type="entry name" value="crotonase-like"/>
    <property type="match status" value="1"/>
</dbReference>
<organism evidence="15 16">
    <name type="scientific">Streptomyces caelestis</name>
    <dbReference type="NCBI Taxonomy" id="36816"/>
    <lineage>
        <taxon>Bacteria</taxon>
        <taxon>Bacillati</taxon>
        <taxon>Actinomycetota</taxon>
        <taxon>Actinomycetes</taxon>
        <taxon>Kitasatosporales</taxon>
        <taxon>Streptomycetaceae</taxon>
        <taxon>Streptomyces</taxon>
    </lineage>
</organism>
<dbReference type="AlphaFoldDB" id="A0A0M8QTZ3"/>
<gene>
    <name evidence="15" type="ORF">ADK41_10045</name>
</gene>
<keyword evidence="9" id="KW-0443">Lipid metabolism</keyword>
<dbReference type="GO" id="GO:0006635">
    <property type="term" value="P:fatty acid beta-oxidation"/>
    <property type="evidence" value="ECO:0007669"/>
    <property type="project" value="UniProtKB-UniPathway"/>
</dbReference>
<dbReference type="InterPro" id="IPR036291">
    <property type="entry name" value="NAD(P)-bd_dom_sf"/>
</dbReference>
<dbReference type="InterPro" id="IPR029045">
    <property type="entry name" value="ClpP/crotonase-like_dom_sf"/>
</dbReference>
<keyword evidence="10" id="KW-0456">Lyase</keyword>
<dbReference type="UniPathway" id="UPA00659"/>
<evidence type="ECO:0000256" key="9">
    <source>
        <dbReference type="ARBA" id="ARBA00023098"/>
    </source>
</evidence>
<evidence type="ECO:0000256" key="1">
    <source>
        <dbReference type="ARBA" id="ARBA00005005"/>
    </source>
</evidence>
<evidence type="ECO:0000256" key="12">
    <source>
        <dbReference type="ARBA" id="ARBA00049556"/>
    </source>
</evidence>
<dbReference type="PANTHER" id="PTHR43612">
    <property type="entry name" value="TRIFUNCTIONAL ENZYME SUBUNIT ALPHA"/>
    <property type="match status" value="1"/>
</dbReference>
<evidence type="ECO:0000256" key="7">
    <source>
        <dbReference type="ARBA" id="ARBA00023002"/>
    </source>
</evidence>
<comment type="caution">
    <text evidence="15">The sequence shown here is derived from an EMBL/GenBank/DDBJ whole genome shotgun (WGS) entry which is preliminary data.</text>
</comment>
<dbReference type="Pfam" id="PF02737">
    <property type="entry name" value="3HCDH_N"/>
    <property type="match status" value="1"/>
</dbReference>
<comment type="catalytic activity">
    <reaction evidence="12">
        <text>a (3S)-3-hydroxyacyl-CoA + NAD(+) = a 3-oxoacyl-CoA + NADH + H(+)</text>
        <dbReference type="Rhea" id="RHEA:22432"/>
        <dbReference type="ChEBI" id="CHEBI:15378"/>
        <dbReference type="ChEBI" id="CHEBI:57318"/>
        <dbReference type="ChEBI" id="CHEBI:57540"/>
        <dbReference type="ChEBI" id="CHEBI:57945"/>
        <dbReference type="ChEBI" id="CHEBI:90726"/>
        <dbReference type="EC" id="1.1.1.35"/>
    </reaction>
</comment>
<dbReference type="InterPro" id="IPR008927">
    <property type="entry name" value="6-PGluconate_DH-like_C_sf"/>
</dbReference>
<dbReference type="EMBL" id="LGCN01000107">
    <property type="protein sequence ID" value="KOT41402.1"/>
    <property type="molecule type" value="Genomic_DNA"/>
</dbReference>
<dbReference type="GO" id="GO:0016509">
    <property type="term" value="F:long-chain (3S)-3-hydroxyacyl-CoA dehydrogenase (NAD+) activity"/>
    <property type="evidence" value="ECO:0007669"/>
    <property type="project" value="TreeGrafter"/>
</dbReference>
<dbReference type="GO" id="GO:0070403">
    <property type="term" value="F:NAD+ binding"/>
    <property type="evidence" value="ECO:0007669"/>
    <property type="project" value="InterPro"/>
</dbReference>
<name>A0A0M8QTZ3_9ACTN</name>
<dbReference type="Pfam" id="PF00725">
    <property type="entry name" value="3HCDH"/>
    <property type="match status" value="1"/>
</dbReference>
<comment type="pathway">
    <text evidence="2">Lipid metabolism; butanoate metabolism.</text>
</comment>
<accession>A0A0M8QTZ3</accession>
<keyword evidence="6" id="KW-0442">Lipid degradation</keyword>
<evidence type="ECO:0000256" key="2">
    <source>
        <dbReference type="ARBA" id="ARBA00005086"/>
    </source>
</evidence>
<dbReference type="Gene3D" id="3.40.50.720">
    <property type="entry name" value="NAD(P)-binding Rossmann-like Domain"/>
    <property type="match status" value="1"/>
</dbReference>
<dbReference type="Proteomes" id="UP000037773">
    <property type="component" value="Unassembled WGS sequence"/>
</dbReference>
<dbReference type="GO" id="GO:0004300">
    <property type="term" value="F:enoyl-CoA hydratase activity"/>
    <property type="evidence" value="ECO:0007669"/>
    <property type="project" value="TreeGrafter"/>
</dbReference>
<dbReference type="SUPFAM" id="SSF48179">
    <property type="entry name" value="6-phosphogluconate dehydrogenase C-terminal domain-like"/>
    <property type="match status" value="2"/>
</dbReference>
<evidence type="ECO:0000259" key="14">
    <source>
        <dbReference type="Pfam" id="PF02737"/>
    </source>
</evidence>
<dbReference type="InterPro" id="IPR001753">
    <property type="entry name" value="Enoyl-CoA_hydra/iso"/>
</dbReference>
<dbReference type="Gene3D" id="3.90.226.10">
    <property type="entry name" value="2-enoyl-CoA Hydratase, Chain A, domain 1"/>
    <property type="match status" value="1"/>
</dbReference>
<keyword evidence="8" id="KW-0520">NAD</keyword>
<evidence type="ECO:0000313" key="15">
    <source>
        <dbReference type="EMBL" id="KOT41402.1"/>
    </source>
</evidence>
<comment type="pathway">
    <text evidence="1">Lipid metabolism; fatty acid beta-oxidation.</text>
</comment>
<dbReference type="Gene3D" id="1.10.1040.50">
    <property type="match status" value="1"/>
</dbReference>
<dbReference type="FunFam" id="3.90.226.10:FF:000165">
    <property type="entry name" value="Fatty acid oxidation complex alpha-subunit"/>
    <property type="match status" value="1"/>
</dbReference>
<dbReference type="SUPFAM" id="SSF51735">
    <property type="entry name" value="NAD(P)-binding Rossmann-fold domains"/>
    <property type="match status" value="1"/>
</dbReference>
<comment type="similarity">
    <text evidence="3">In the central section; belongs to the 3-hydroxyacyl-CoA dehydrogenase family.</text>
</comment>
<reference evidence="15 16" key="1">
    <citation type="submission" date="2015-07" db="EMBL/GenBank/DDBJ databases">
        <authorList>
            <person name="Noorani M."/>
        </authorList>
    </citation>
    <scope>NUCLEOTIDE SEQUENCE [LARGE SCALE GENOMIC DNA]</scope>
    <source>
        <strain evidence="15 16">NRRL B-24567</strain>
    </source>
</reference>
<dbReference type="InterPro" id="IPR006176">
    <property type="entry name" value="3-OHacyl-CoA_DH_NAD-bd"/>
</dbReference>
<evidence type="ECO:0000256" key="4">
    <source>
        <dbReference type="ARBA" id="ARBA00009463"/>
    </source>
</evidence>
<evidence type="ECO:0000313" key="16">
    <source>
        <dbReference type="Proteomes" id="UP000037773"/>
    </source>
</evidence>
<evidence type="ECO:0000256" key="6">
    <source>
        <dbReference type="ARBA" id="ARBA00022963"/>
    </source>
</evidence>
<evidence type="ECO:0000256" key="11">
    <source>
        <dbReference type="ARBA" id="ARBA00023268"/>
    </source>
</evidence>
<evidence type="ECO:0000256" key="10">
    <source>
        <dbReference type="ARBA" id="ARBA00023239"/>
    </source>
</evidence>
<dbReference type="PANTHER" id="PTHR43612:SF3">
    <property type="entry name" value="TRIFUNCTIONAL ENZYME SUBUNIT ALPHA, MITOCHONDRIAL"/>
    <property type="match status" value="1"/>
</dbReference>
<evidence type="ECO:0000256" key="5">
    <source>
        <dbReference type="ARBA" id="ARBA00022832"/>
    </source>
</evidence>
<dbReference type="InterPro" id="IPR006108">
    <property type="entry name" value="3HC_DH_C"/>
</dbReference>
<keyword evidence="5" id="KW-0276">Fatty acid metabolism</keyword>
<dbReference type="PATRIC" id="fig|36816.3.peg.2168"/>
<keyword evidence="11" id="KW-0511">Multifunctional enzyme</keyword>
<proteinExistence type="inferred from homology"/>
<feature type="domain" description="3-hydroxyacyl-CoA dehydrogenase NAD binding" evidence="14">
    <location>
        <begin position="350"/>
        <end position="530"/>
    </location>
</feature>
<protein>
    <submittedName>
        <fullName evidence="15">3-hydroxyacyl-CoA dehydrogenase</fullName>
    </submittedName>
</protein>
<keyword evidence="16" id="KW-1185">Reference proteome</keyword>
<evidence type="ECO:0000259" key="13">
    <source>
        <dbReference type="Pfam" id="PF00725"/>
    </source>
</evidence>
<dbReference type="InterPro" id="IPR050136">
    <property type="entry name" value="FA_oxidation_alpha_subunit"/>
</dbReference>
<keyword evidence="7" id="KW-0560">Oxidoreductase</keyword>
<evidence type="ECO:0000256" key="8">
    <source>
        <dbReference type="ARBA" id="ARBA00023027"/>
    </source>
</evidence>